<protein>
    <submittedName>
        <fullName evidence="2">Uncharacterized protein</fullName>
    </submittedName>
</protein>
<dbReference type="Proteomes" id="UP000243459">
    <property type="component" value="Chromosome 6"/>
</dbReference>
<name>A0A5P1EKK6_ASPOF</name>
<dbReference type="EMBL" id="CM007386">
    <property type="protein sequence ID" value="ONK66525.1"/>
    <property type="molecule type" value="Genomic_DNA"/>
</dbReference>
<feature type="compositionally biased region" description="Polar residues" evidence="1">
    <location>
        <begin position="28"/>
        <end position="46"/>
    </location>
</feature>
<gene>
    <name evidence="2" type="ORF">A4U43_C06F9100</name>
</gene>
<evidence type="ECO:0000313" key="2">
    <source>
        <dbReference type="EMBL" id="ONK66525.1"/>
    </source>
</evidence>
<organism evidence="2 3">
    <name type="scientific">Asparagus officinalis</name>
    <name type="common">Garden asparagus</name>
    <dbReference type="NCBI Taxonomy" id="4686"/>
    <lineage>
        <taxon>Eukaryota</taxon>
        <taxon>Viridiplantae</taxon>
        <taxon>Streptophyta</taxon>
        <taxon>Embryophyta</taxon>
        <taxon>Tracheophyta</taxon>
        <taxon>Spermatophyta</taxon>
        <taxon>Magnoliopsida</taxon>
        <taxon>Liliopsida</taxon>
        <taxon>Asparagales</taxon>
        <taxon>Asparagaceae</taxon>
        <taxon>Asparagoideae</taxon>
        <taxon>Asparagus</taxon>
    </lineage>
</organism>
<feature type="region of interest" description="Disordered" evidence="1">
    <location>
        <begin position="28"/>
        <end position="54"/>
    </location>
</feature>
<evidence type="ECO:0000256" key="1">
    <source>
        <dbReference type="SAM" id="MobiDB-lite"/>
    </source>
</evidence>
<sequence>MEVLRRQIRFINIGISIKNFVPATWQRGSKLSHPNRQPPQRFTSPHQSPPPLNLFKEPPTKVLSLVRLLLLPLLKKVRPQSSSSKSEHAKLELPNELSPPKIKMVLIFCGDLNHIWRDLASWDPSDASSAIR</sequence>
<dbReference type="AlphaFoldDB" id="A0A5P1EKK6"/>
<proteinExistence type="predicted"/>
<reference evidence="3" key="1">
    <citation type="journal article" date="2017" name="Nat. Commun.">
        <title>The asparagus genome sheds light on the origin and evolution of a young Y chromosome.</title>
        <authorList>
            <person name="Harkess A."/>
            <person name="Zhou J."/>
            <person name="Xu C."/>
            <person name="Bowers J.E."/>
            <person name="Van der Hulst R."/>
            <person name="Ayyampalayam S."/>
            <person name="Mercati F."/>
            <person name="Riccardi P."/>
            <person name="McKain M.R."/>
            <person name="Kakrana A."/>
            <person name="Tang H."/>
            <person name="Ray J."/>
            <person name="Groenendijk J."/>
            <person name="Arikit S."/>
            <person name="Mathioni S.M."/>
            <person name="Nakano M."/>
            <person name="Shan H."/>
            <person name="Telgmann-Rauber A."/>
            <person name="Kanno A."/>
            <person name="Yue Z."/>
            <person name="Chen H."/>
            <person name="Li W."/>
            <person name="Chen Y."/>
            <person name="Xu X."/>
            <person name="Zhang Y."/>
            <person name="Luo S."/>
            <person name="Chen H."/>
            <person name="Gao J."/>
            <person name="Mao Z."/>
            <person name="Pires J.C."/>
            <person name="Luo M."/>
            <person name="Kudrna D."/>
            <person name="Wing R.A."/>
            <person name="Meyers B.C."/>
            <person name="Yi K."/>
            <person name="Kong H."/>
            <person name="Lavrijsen P."/>
            <person name="Sunseri F."/>
            <person name="Falavigna A."/>
            <person name="Ye Y."/>
            <person name="Leebens-Mack J.H."/>
            <person name="Chen G."/>
        </authorList>
    </citation>
    <scope>NUCLEOTIDE SEQUENCE [LARGE SCALE GENOMIC DNA]</scope>
    <source>
        <strain evidence="3">cv. DH0086</strain>
    </source>
</reference>
<evidence type="ECO:0000313" key="3">
    <source>
        <dbReference type="Proteomes" id="UP000243459"/>
    </source>
</evidence>
<accession>A0A5P1EKK6</accession>
<keyword evidence="3" id="KW-1185">Reference proteome</keyword>
<dbReference type="Gramene" id="ONK66525">
    <property type="protein sequence ID" value="ONK66525"/>
    <property type="gene ID" value="A4U43_C06F9100"/>
</dbReference>